<dbReference type="Proteomes" id="UP000249239">
    <property type="component" value="Unassembled WGS sequence"/>
</dbReference>
<dbReference type="InterPro" id="IPR011006">
    <property type="entry name" value="CheY-like_superfamily"/>
</dbReference>
<dbReference type="OrthoDB" id="9813025at2"/>
<evidence type="ECO:0000259" key="3">
    <source>
        <dbReference type="PROSITE" id="PS50110"/>
    </source>
</evidence>
<dbReference type="Gene3D" id="3.40.720.10">
    <property type="entry name" value="Alkaline Phosphatase, subunit A"/>
    <property type="match status" value="1"/>
</dbReference>
<dbReference type="Pfam" id="PF00072">
    <property type="entry name" value="Response_reg"/>
    <property type="match status" value="1"/>
</dbReference>
<protein>
    <submittedName>
        <fullName evidence="4">Response regulator receiver domain-containing protein</fullName>
    </submittedName>
</protein>
<dbReference type="Pfam" id="PF08665">
    <property type="entry name" value="PglZ"/>
    <property type="match status" value="1"/>
</dbReference>
<evidence type="ECO:0000313" key="4">
    <source>
        <dbReference type="EMBL" id="PZX20625.1"/>
    </source>
</evidence>
<feature type="domain" description="Response regulatory" evidence="3">
    <location>
        <begin position="7"/>
        <end position="121"/>
    </location>
</feature>
<dbReference type="PANTHER" id="PTHR44591:SF3">
    <property type="entry name" value="RESPONSE REGULATORY DOMAIN-CONTAINING PROTEIN"/>
    <property type="match status" value="1"/>
</dbReference>
<feature type="modified residue" description="4-aspartylphosphate" evidence="2">
    <location>
        <position position="56"/>
    </location>
</feature>
<dbReference type="SUPFAM" id="SSF53649">
    <property type="entry name" value="Alkaline phosphatase-like"/>
    <property type="match status" value="1"/>
</dbReference>
<accession>A0A2W7NJK9</accession>
<dbReference type="PROSITE" id="PS50110">
    <property type="entry name" value="RESPONSE_REGULATORY"/>
    <property type="match status" value="1"/>
</dbReference>
<dbReference type="Gene3D" id="3.40.50.2300">
    <property type="match status" value="1"/>
</dbReference>
<dbReference type="InterPro" id="IPR001789">
    <property type="entry name" value="Sig_transdc_resp-reg_receiver"/>
</dbReference>
<dbReference type="EMBL" id="QKZK01000001">
    <property type="protein sequence ID" value="PZX20625.1"/>
    <property type="molecule type" value="Genomic_DNA"/>
</dbReference>
<organism evidence="4 5">
    <name type="scientific">Breznakibacter xylanolyticus</name>
    <dbReference type="NCBI Taxonomy" id="990"/>
    <lineage>
        <taxon>Bacteria</taxon>
        <taxon>Pseudomonadati</taxon>
        <taxon>Bacteroidota</taxon>
        <taxon>Bacteroidia</taxon>
        <taxon>Marinilabiliales</taxon>
        <taxon>Marinilabiliaceae</taxon>
        <taxon>Breznakibacter</taxon>
    </lineage>
</organism>
<keyword evidence="5" id="KW-1185">Reference proteome</keyword>
<dbReference type="GO" id="GO:0000160">
    <property type="term" value="P:phosphorelay signal transduction system"/>
    <property type="evidence" value="ECO:0007669"/>
    <property type="project" value="InterPro"/>
</dbReference>
<proteinExistence type="predicted"/>
<dbReference type="SMART" id="SM00448">
    <property type="entry name" value="REC"/>
    <property type="match status" value="1"/>
</dbReference>
<dbReference type="RefSeq" id="WP_111443797.1">
    <property type="nucleotide sequence ID" value="NZ_QKZK01000001.1"/>
</dbReference>
<reference evidence="4 5" key="1">
    <citation type="submission" date="2018-06" db="EMBL/GenBank/DDBJ databases">
        <title>Genomic Encyclopedia of Archaeal and Bacterial Type Strains, Phase II (KMG-II): from individual species to whole genera.</title>
        <authorList>
            <person name="Goeker M."/>
        </authorList>
    </citation>
    <scope>NUCLEOTIDE SEQUENCE [LARGE SCALE GENOMIC DNA]</scope>
    <source>
        <strain evidence="4 5">DSM 6779</strain>
    </source>
</reference>
<dbReference type="SUPFAM" id="SSF52172">
    <property type="entry name" value="CheY-like"/>
    <property type="match status" value="1"/>
</dbReference>
<dbReference type="AlphaFoldDB" id="A0A2W7NJK9"/>
<evidence type="ECO:0000313" key="5">
    <source>
        <dbReference type="Proteomes" id="UP000249239"/>
    </source>
</evidence>
<evidence type="ECO:0000256" key="2">
    <source>
        <dbReference type="PROSITE-ProRule" id="PRU00169"/>
    </source>
</evidence>
<keyword evidence="1 2" id="KW-0597">Phosphoprotein</keyword>
<dbReference type="InterPro" id="IPR017850">
    <property type="entry name" value="Alkaline_phosphatase_core_sf"/>
</dbReference>
<dbReference type="CDD" id="cd00156">
    <property type="entry name" value="REC"/>
    <property type="match status" value="1"/>
</dbReference>
<dbReference type="PANTHER" id="PTHR44591">
    <property type="entry name" value="STRESS RESPONSE REGULATOR PROTEIN 1"/>
    <property type="match status" value="1"/>
</dbReference>
<comment type="caution">
    <text evidence="4">The sequence shown here is derived from an EMBL/GenBank/DDBJ whole genome shotgun (WGS) entry which is preliminary data.</text>
</comment>
<gene>
    <name evidence="4" type="ORF">LX69_00046</name>
</gene>
<sequence length="517" mass="59937">MTEKNIRILWVDDEIEHLKAHLIYLKEKGYEVETANNGTDALTLLAANHYDLVFLDENMPGLSGLETLARLKEIRPLVPVVMITKSEEEDIMEQAIGSKIADYLIKPVNPNQILLTIKKNIDKQRLVAQQTTSSYQSEFSRLSFKINDSLTVDDWEAVYRKLVFWELELQQAGGAMDEVLKMQKAEANREFVKFVKKNYLGWLSDDQGPLMSHQLFKHKVFPLLDKGEKVFFVLIDNFRFDQLQTIQADLAADYQTHDDGMYLSILPTATQYARNAVFSGLMPAQIVQMYPRFWVEEEDEGSKNQFENELIQTMLDRYRRKHRYSYHKINDQESGRKLVDGYKSLLDNDLNVCVFNFVDMLSHARTEMKMIRELAGDEAAYRSLTLSWYMHSPLRDLLKKLAGEKVTVIITTDHGTIRVNNPIKVVGDRSVNTNLRYKQGKNLAYNPKEVFEVKVPEKAFLPKQNVSSTYIFATNEDFFAYPNNYNHYVNYYRDTYQHGGISLEEMMIPCVVMNGKS</sequence>
<dbReference type="InterPro" id="IPR050595">
    <property type="entry name" value="Bact_response_regulator"/>
</dbReference>
<evidence type="ECO:0000256" key="1">
    <source>
        <dbReference type="ARBA" id="ARBA00022553"/>
    </source>
</evidence>
<name>A0A2W7NJK9_9BACT</name>